<feature type="transmembrane region" description="Helical" evidence="8">
    <location>
        <begin position="713"/>
        <end position="735"/>
    </location>
</feature>
<dbReference type="RefSeq" id="WP_216568078.1">
    <property type="nucleotide sequence ID" value="NZ_JAHLOQ010000001.1"/>
</dbReference>
<accession>A0ABS6DT52</accession>
<organism evidence="10 11">
    <name type="scientific">Intestinibacter bartlettii</name>
    <dbReference type="NCBI Taxonomy" id="261299"/>
    <lineage>
        <taxon>Bacteria</taxon>
        <taxon>Bacillati</taxon>
        <taxon>Bacillota</taxon>
        <taxon>Clostridia</taxon>
        <taxon>Peptostreptococcales</taxon>
        <taxon>Peptostreptococcaceae</taxon>
        <taxon>Intestinibacter</taxon>
    </lineage>
</organism>
<keyword evidence="4 8" id="KW-0812">Transmembrane</keyword>
<evidence type="ECO:0000256" key="4">
    <source>
        <dbReference type="ARBA" id="ARBA00022692"/>
    </source>
</evidence>
<reference evidence="10 11" key="1">
    <citation type="submission" date="2021-06" db="EMBL/GenBank/DDBJ databases">
        <authorList>
            <person name="Sun Q."/>
            <person name="Li D."/>
        </authorList>
    </citation>
    <scope>NUCLEOTIDE SEQUENCE [LARGE SCALE GENOMIC DNA]</scope>
    <source>
        <strain evidence="10 11">N19</strain>
    </source>
</reference>
<keyword evidence="5 8" id="KW-1133">Transmembrane helix</keyword>
<evidence type="ECO:0000256" key="2">
    <source>
        <dbReference type="ARBA" id="ARBA00022448"/>
    </source>
</evidence>
<feature type="transmembrane region" description="Helical" evidence="8">
    <location>
        <begin position="261"/>
        <end position="282"/>
    </location>
</feature>
<proteinExistence type="inferred from homology"/>
<comment type="similarity">
    <text evidence="7">Belongs to the ABC transporter superfamily. Macrolide exporter (TC 3.A.1.122) family.</text>
</comment>
<dbReference type="CDD" id="cd03255">
    <property type="entry name" value="ABC_MJ0796_LolCDE_FtsE"/>
    <property type="match status" value="1"/>
</dbReference>
<dbReference type="InterPro" id="IPR003838">
    <property type="entry name" value="ABC3_permease_C"/>
</dbReference>
<evidence type="ECO:0000256" key="7">
    <source>
        <dbReference type="ARBA" id="ARBA00038388"/>
    </source>
</evidence>
<dbReference type="InterPro" id="IPR003593">
    <property type="entry name" value="AAA+_ATPase"/>
</dbReference>
<evidence type="ECO:0000256" key="8">
    <source>
        <dbReference type="SAM" id="Phobius"/>
    </source>
</evidence>
<sequence>MLQLKNIYKSYITGGSRQIALDGINLKFRESEFVTILGASGSGKTTFLNIIGGLERCDKGDLIINGKSTKEFSDSNWDSYRNTTVGFIFKNYNLIPHLSILENVKLAVSLNCLSKQEKQDKAIEALNKVGIKDYMRKTSEYLSKDEMQRVAIARALVNNPKIILADEPTGNLDSKSSIEIMDLMKEVFKDKLVIMVTQNPIIAKKYATRIITFRDGEVIEDTNPLKEELSQKEICLNKTKMKVSMSMKLAMRDISNKKLRTFFYILISSIGIMGIALIISVIQGFGEKISNYENDTLANYPIVINKVYNNFIYNTKSSNKNAQTEDELDLNKDEDAIYPYDSNENNTEYKNKITQEYIQYIKNMDNDLFSAISYESQVNMNILKKDEDGKISVLDTSSVNLSSYPEDYGDGKYLEKNYDLLYGYYPTDKNDIVLVVDEYNRLDRNILNALGINYKGNEKIEFDKLVGKEYKVILNNQFYEKQGNYFYINSSEENLNKLYNSKEAITISITGILRSKKSNNLSDLPQGISYSNELCNYYIEDCQKSEIVKYQQNSDYNVITGQTFKSKKDKEGIIDEISGVNILSSINQSVTKNQMLSSLGASFLPSCITIYPKDFESKNDIIEYLDKYNKNKAEDEKVLYKDTSTTINKLSTSIMKGITIVLIVFASITFLISLITIFILTYASILERKREVCILRVLGSKKRDIVRLFNTENIIIGFLSGVLGVFMAYLFMVPMNFMLEKITDLADIAVLKIEYALVLIIISILITLIGGFIPAKIASRKDPVKFLKNEN</sequence>
<dbReference type="PROSITE" id="PS50893">
    <property type="entry name" value="ABC_TRANSPORTER_2"/>
    <property type="match status" value="1"/>
</dbReference>
<evidence type="ECO:0000256" key="5">
    <source>
        <dbReference type="ARBA" id="ARBA00022989"/>
    </source>
</evidence>
<dbReference type="EMBL" id="JAHLOQ010000001">
    <property type="protein sequence ID" value="MBU5334910.1"/>
    <property type="molecule type" value="Genomic_DNA"/>
</dbReference>
<keyword evidence="10" id="KW-0547">Nucleotide-binding</keyword>
<evidence type="ECO:0000313" key="10">
    <source>
        <dbReference type="EMBL" id="MBU5334910.1"/>
    </source>
</evidence>
<keyword evidence="3" id="KW-1003">Cell membrane</keyword>
<dbReference type="Pfam" id="PF02687">
    <property type="entry name" value="FtsX"/>
    <property type="match status" value="1"/>
</dbReference>
<feature type="domain" description="ABC transporter" evidence="9">
    <location>
        <begin position="2"/>
        <end position="240"/>
    </location>
</feature>
<dbReference type="InterPro" id="IPR017911">
    <property type="entry name" value="MacB-like_ATP-bd"/>
</dbReference>
<feature type="transmembrane region" description="Helical" evidence="8">
    <location>
        <begin position="658"/>
        <end position="680"/>
    </location>
</feature>
<comment type="caution">
    <text evidence="10">The sequence shown here is derived from an EMBL/GenBank/DDBJ whole genome shotgun (WGS) entry which is preliminary data.</text>
</comment>
<feature type="transmembrane region" description="Helical" evidence="8">
    <location>
        <begin position="755"/>
        <end position="775"/>
    </location>
</feature>
<evidence type="ECO:0000256" key="3">
    <source>
        <dbReference type="ARBA" id="ARBA00022475"/>
    </source>
</evidence>
<gene>
    <name evidence="10" type="ORF">KQI20_00530</name>
</gene>
<dbReference type="PANTHER" id="PTHR42798:SF6">
    <property type="entry name" value="CELL DIVISION ATP-BINDING PROTEIN FTSE"/>
    <property type="match status" value="1"/>
</dbReference>
<keyword evidence="2" id="KW-0813">Transport</keyword>
<keyword evidence="10" id="KW-0067">ATP-binding</keyword>
<evidence type="ECO:0000313" key="11">
    <source>
        <dbReference type="Proteomes" id="UP001196301"/>
    </source>
</evidence>
<protein>
    <submittedName>
        <fullName evidence="10">ABC transporter ATP-binding protein/permease</fullName>
    </submittedName>
</protein>
<evidence type="ECO:0000256" key="1">
    <source>
        <dbReference type="ARBA" id="ARBA00004429"/>
    </source>
</evidence>
<keyword evidence="6 8" id="KW-0472">Membrane</keyword>
<dbReference type="Pfam" id="PF00005">
    <property type="entry name" value="ABC_tran"/>
    <property type="match status" value="1"/>
</dbReference>
<dbReference type="GO" id="GO:0005524">
    <property type="term" value="F:ATP binding"/>
    <property type="evidence" value="ECO:0007669"/>
    <property type="project" value="UniProtKB-KW"/>
</dbReference>
<dbReference type="Proteomes" id="UP001196301">
    <property type="component" value="Unassembled WGS sequence"/>
</dbReference>
<dbReference type="InterPro" id="IPR003439">
    <property type="entry name" value="ABC_transporter-like_ATP-bd"/>
</dbReference>
<comment type="subcellular location">
    <subcellularLocation>
        <location evidence="1">Cell inner membrane</location>
        <topology evidence="1">Multi-pass membrane protein</topology>
    </subcellularLocation>
</comment>
<name>A0ABS6DT52_9FIRM</name>
<dbReference type="PANTHER" id="PTHR42798">
    <property type="entry name" value="LIPOPROTEIN-RELEASING SYSTEM ATP-BINDING PROTEIN LOLD"/>
    <property type="match status" value="1"/>
</dbReference>
<evidence type="ECO:0000256" key="6">
    <source>
        <dbReference type="ARBA" id="ARBA00023136"/>
    </source>
</evidence>
<evidence type="ECO:0000259" key="9">
    <source>
        <dbReference type="PROSITE" id="PS50893"/>
    </source>
</evidence>
<keyword evidence="11" id="KW-1185">Reference proteome</keyword>
<dbReference type="SMART" id="SM00382">
    <property type="entry name" value="AAA"/>
    <property type="match status" value="1"/>
</dbReference>